<dbReference type="AlphaFoldDB" id="A0A4C1VKU7"/>
<evidence type="ECO:0000313" key="2">
    <source>
        <dbReference type="Proteomes" id="UP000299102"/>
    </source>
</evidence>
<dbReference type="EMBL" id="BGZK01000370">
    <property type="protein sequence ID" value="GBP39728.1"/>
    <property type="molecule type" value="Genomic_DNA"/>
</dbReference>
<gene>
    <name evidence="1" type="ORF">EVAR_23053_1</name>
</gene>
<proteinExistence type="predicted"/>
<comment type="caution">
    <text evidence="1">The sequence shown here is derived from an EMBL/GenBank/DDBJ whole genome shotgun (WGS) entry which is preliminary data.</text>
</comment>
<keyword evidence="2" id="KW-1185">Reference proteome</keyword>
<organism evidence="1 2">
    <name type="scientific">Eumeta variegata</name>
    <name type="common">Bagworm moth</name>
    <name type="synonym">Eumeta japonica</name>
    <dbReference type="NCBI Taxonomy" id="151549"/>
    <lineage>
        <taxon>Eukaryota</taxon>
        <taxon>Metazoa</taxon>
        <taxon>Ecdysozoa</taxon>
        <taxon>Arthropoda</taxon>
        <taxon>Hexapoda</taxon>
        <taxon>Insecta</taxon>
        <taxon>Pterygota</taxon>
        <taxon>Neoptera</taxon>
        <taxon>Endopterygota</taxon>
        <taxon>Lepidoptera</taxon>
        <taxon>Glossata</taxon>
        <taxon>Ditrysia</taxon>
        <taxon>Tineoidea</taxon>
        <taxon>Psychidae</taxon>
        <taxon>Oiketicinae</taxon>
        <taxon>Eumeta</taxon>
    </lineage>
</organism>
<dbReference type="Proteomes" id="UP000299102">
    <property type="component" value="Unassembled WGS sequence"/>
</dbReference>
<sequence length="70" mass="7794">MKVLYTLSPDPRCTALRFDQLDESNLDQLNLSGPDFKISSRPEVVPTGQLCYLLTSIPGRSVTGVAIWRL</sequence>
<protein>
    <submittedName>
        <fullName evidence="1">Uncharacterized protein</fullName>
    </submittedName>
</protein>
<evidence type="ECO:0000313" key="1">
    <source>
        <dbReference type="EMBL" id="GBP39728.1"/>
    </source>
</evidence>
<reference evidence="1 2" key="1">
    <citation type="journal article" date="2019" name="Commun. Biol.">
        <title>The bagworm genome reveals a unique fibroin gene that provides high tensile strength.</title>
        <authorList>
            <person name="Kono N."/>
            <person name="Nakamura H."/>
            <person name="Ohtoshi R."/>
            <person name="Tomita M."/>
            <person name="Numata K."/>
            <person name="Arakawa K."/>
        </authorList>
    </citation>
    <scope>NUCLEOTIDE SEQUENCE [LARGE SCALE GENOMIC DNA]</scope>
</reference>
<name>A0A4C1VKU7_EUMVA</name>
<accession>A0A4C1VKU7</accession>